<feature type="region of interest" description="Disordered" evidence="1">
    <location>
        <begin position="295"/>
        <end position="353"/>
    </location>
</feature>
<accession>A0A540NCN4</accession>
<feature type="compositionally biased region" description="Polar residues" evidence="1">
    <location>
        <begin position="331"/>
        <end position="340"/>
    </location>
</feature>
<dbReference type="GO" id="GO:0005085">
    <property type="term" value="F:guanyl-nucleotide exchange factor activity"/>
    <property type="evidence" value="ECO:0007669"/>
    <property type="project" value="InterPro"/>
</dbReference>
<feature type="compositionally biased region" description="Polar residues" evidence="1">
    <location>
        <begin position="299"/>
        <end position="308"/>
    </location>
</feature>
<dbReference type="AlphaFoldDB" id="A0A540NCN4"/>
<organism evidence="2 3">
    <name type="scientific">Malus baccata</name>
    <name type="common">Siberian crab apple</name>
    <name type="synonym">Pyrus baccata</name>
    <dbReference type="NCBI Taxonomy" id="106549"/>
    <lineage>
        <taxon>Eukaryota</taxon>
        <taxon>Viridiplantae</taxon>
        <taxon>Streptophyta</taxon>
        <taxon>Embryophyta</taxon>
        <taxon>Tracheophyta</taxon>
        <taxon>Spermatophyta</taxon>
        <taxon>Magnoliopsida</taxon>
        <taxon>eudicotyledons</taxon>
        <taxon>Gunneridae</taxon>
        <taxon>Pentapetalae</taxon>
        <taxon>rosids</taxon>
        <taxon>fabids</taxon>
        <taxon>Rosales</taxon>
        <taxon>Rosaceae</taxon>
        <taxon>Amygdaloideae</taxon>
        <taxon>Maleae</taxon>
        <taxon>Malus</taxon>
    </lineage>
</organism>
<reference evidence="2 3" key="1">
    <citation type="journal article" date="2019" name="G3 (Bethesda)">
        <title>Sequencing of a Wild Apple (Malus baccata) Genome Unravels the Differences Between Cultivated and Wild Apple Species Regarding Disease Resistance and Cold Tolerance.</title>
        <authorList>
            <person name="Chen X."/>
        </authorList>
    </citation>
    <scope>NUCLEOTIDE SEQUENCE [LARGE SCALE GENOMIC DNA]</scope>
    <source>
        <strain evidence="3">cv. Shandingzi</strain>
        <tissue evidence="2">Leaves</tissue>
    </source>
</reference>
<sequence>MLSLRPRRDSTPYTTKWQNKFEENLEQWPHLKELVQCYTTDWVKDDNKYGHYESVGPPSFQNQIYEGPDTDIETEMHLASARRTKVEDTTDDDVPSTSGRQFTEATVSDSVQSNDPKVVLISFEPRGIFYLDAPSSSVCLLIQLEKHVTEEGGVTPSVYSRKEPVHLTEKEKQKLQVWSQIMPYRESFAWAIVSLFDNSIGAASGGSASPSSPLAPSISGTSSHDGVFEPSAKVTLDGKLGYSSRSSVVVEISNLNKVKECYTEDSLQDPKRKIHKPVKGVLRLEIEKHQNDTVDLENVSESGSVTNDSIDDRITDSTFGKLPSNGLDGPQGSSSKWNSSDTKEISGNGPNASIPSTDDVSIRIIMLSVLNFLLLGIIFLHQWF</sequence>
<dbReference type="InterPro" id="IPR026791">
    <property type="entry name" value="DOCK"/>
</dbReference>
<dbReference type="PANTHER" id="PTHR23317">
    <property type="entry name" value="DEDICATOR OF CYTOKINESIS DOCK"/>
    <property type="match status" value="1"/>
</dbReference>
<evidence type="ECO:0000256" key="1">
    <source>
        <dbReference type="SAM" id="MobiDB-lite"/>
    </source>
</evidence>
<name>A0A540NCN4_MALBA</name>
<keyword evidence="3" id="KW-1185">Reference proteome</keyword>
<evidence type="ECO:0000313" key="3">
    <source>
        <dbReference type="Proteomes" id="UP000315295"/>
    </source>
</evidence>
<dbReference type="GO" id="GO:0007264">
    <property type="term" value="P:small GTPase-mediated signal transduction"/>
    <property type="evidence" value="ECO:0007669"/>
    <property type="project" value="InterPro"/>
</dbReference>
<protein>
    <submittedName>
        <fullName evidence="2">Uncharacterized protein</fullName>
    </submittedName>
</protein>
<dbReference type="EMBL" id="VIEB01000066">
    <property type="protein sequence ID" value="TQE08801.1"/>
    <property type="molecule type" value="Genomic_DNA"/>
</dbReference>
<dbReference type="PANTHER" id="PTHR23317:SF76">
    <property type="entry name" value="LD20667P"/>
    <property type="match status" value="1"/>
</dbReference>
<evidence type="ECO:0000313" key="2">
    <source>
        <dbReference type="EMBL" id="TQE08801.1"/>
    </source>
</evidence>
<dbReference type="Proteomes" id="UP000315295">
    <property type="component" value="Unassembled WGS sequence"/>
</dbReference>
<comment type="caution">
    <text evidence="2">The sequence shown here is derived from an EMBL/GenBank/DDBJ whole genome shotgun (WGS) entry which is preliminary data.</text>
</comment>
<dbReference type="STRING" id="106549.A0A540NCN4"/>
<proteinExistence type="predicted"/>
<feature type="region of interest" description="Disordered" evidence="1">
    <location>
        <begin position="81"/>
        <end position="102"/>
    </location>
</feature>
<gene>
    <name evidence="2" type="ORF">C1H46_005649</name>
</gene>